<comment type="caution">
    <text evidence="6">The sequence shown here is derived from an EMBL/GenBank/DDBJ whole genome shotgun (WGS) entry which is preliminary data.</text>
</comment>
<accession>A0A6B3LXP8</accession>
<keyword evidence="7" id="KW-1185">Reference proteome</keyword>
<feature type="coiled-coil region" evidence="4">
    <location>
        <begin position="66"/>
        <end position="93"/>
    </location>
</feature>
<dbReference type="AlphaFoldDB" id="A0A6B3LXP8"/>
<dbReference type="PANTHER" id="PTHR30349">
    <property type="entry name" value="PHAGE INTEGRASE-RELATED"/>
    <property type="match status" value="1"/>
</dbReference>
<proteinExistence type="inferred from homology"/>
<evidence type="ECO:0000256" key="3">
    <source>
        <dbReference type="ARBA" id="ARBA00023172"/>
    </source>
</evidence>
<dbReference type="Proteomes" id="UP000474777">
    <property type="component" value="Unassembled WGS sequence"/>
</dbReference>
<reference evidence="6 7" key="1">
    <citation type="submission" date="2020-02" db="EMBL/GenBank/DDBJ databases">
        <authorList>
            <person name="Kim M.K."/>
        </authorList>
    </citation>
    <scope>NUCLEOTIDE SEQUENCE [LARGE SCALE GENOMIC DNA]</scope>
    <source>
        <strain evidence="6 7">BT327</strain>
    </source>
</reference>
<dbReference type="InterPro" id="IPR013762">
    <property type="entry name" value="Integrase-like_cat_sf"/>
</dbReference>
<feature type="domain" description="Tyr recombinase" evidence="5">
    <location>
        <begin position="231"/>
        <end position="424"/>
    </location>
</feature>
<gene>
    <name evidence="6" type="ORF">GXP69_10890</name>
</gene>
<dbReference type="InterPro" id="IPR025269">
    <property type="entry name" value="SAM-like_dom"/>
</dbReference>
<evidence type="ECO:0000256" key="2">
    <source>
        <dbReference type="ARBA" id="ARBA00023125"/>
    </source>
</evidence>
<keyword evidence="2" id="KW-0238">DNA-binding</keyword>
<dbReference type="Pfam" id="PF13102">
    <property type="entry name" value="Phage_int_SAM_5"/>
    <property type="match status" value="1"/>
</dbReference>
<dbReference type="Gene3D" id="1.10.150.130">
    <property type="match status" value="1"/>
</dbReference>
<dbReference type="GO" id="GO:0006310">
    <property type="term" value="P:DNA recombination"/>
    <property type="evidence" value="ECO:0007669"/>
    <property type="project" value="UniProtKB-KW"/>
</dbReference>
<evidence type="ECO:0000313" key="6">
    <source>
        <dbReference type="EMBL" id="NEM98204.1"/>
    </source>
</evidence>
<evidence type="ECO:0000256" key="1">
    <source>
        <dbReference type="ARBA" id="ARBA00008857"/>
    </source>
</evidence>
<dbReference type="EMBL" id="JAAGWD010000004">
    <property type="protein sequence ID" value="NEM98204.1"/>
    <property type="molecule type" value="Genomic_DNA"/>
</dbReference>
<dbReference type="RefSeq" id="WP_163915092.1">
    <property type="nucleotide sequence ID" value="NZ_JAAGWD010000004.1"/>
</dbReference>
<organism evidence="6 7">
    <name type="scientific">Pontibacter burrus</name>
    <dbReference type="NCBI Taxonomy" id="2704466"/>
    <lineage>
        <taxon>Bacteria</taxon>
        <taxon>Pseudomonadati</taxon>
        <taxon>Bacteroidota</taxon>
        <taxon>Cytophagia</taxon>
        <taxon>Cytophagales</taxon>
        <taxon>Hymenobacteraceae</taxon>
        <taxon>Pontibacter</taxon>
    </lineage>
</organism>
<sequence>MFDCIHRDVAIVAMIDTRRAKKSGLFPLKIRVTHKREQRYYSPTPAIDIAAEDWALLSNYKTANLARQKQKELKELSQSVKAAFDEIEEFIKALVKDDAFSFEVLNNRLSKGKIRTVNDFFNAKIDELKALGKVSTADWYKYTLRSIRLFKRGKNIEIDLEKIVIEFKHITVDWLRRYEQYLLDEGKSYTTISMYMRALQVVVNEAKAADIIKPAQHPFGKGRYEIPQHAGRNIALTLNEIKKIVQYECETDTIEKCRDLWFFSYLCNGANITDICKLRYANIRNGEVCFYRQKTLAKAKKKKLIHATLLPEMQAIINRWGNEELDLDTFVFPILQGEESPEEERTKIKNITKLMNTKLKAIGKKLGIPNISTYTARHSYATVLKRSGANIAFISESLGHNDLKTTENYLASFEQEERVKNAALLTNF</sequence>
<dbReference type="GO" id="GO:0003677">
    <property type="term" value="F:DNA binding"/>
    <property type="evidence" value="ECO:0007669"/>
    <property type="project" value="UniProtKB-KW"/>
</dbReference>
<dbReference type="SUPFAM" id="SSF56349">
    <property type="entry name" value="DNA breaking-rejoining enzymes"/>
    <property type="match status" value="1"/>
</dbReference>
<dbReference type="InterPro" id="IPR010998">
    <property type="entry name" value="Integrase_recombinase_N"/>
</dbReference>
<evidence type="ECO:0000256" key="4">
    <source>
        <dbReference type="SAM" id="Coils"/>
    </source>
</evidence>
<dbReference type="PANTHER" id="PTHR30349:SF64">
    <property type="entry name" value="PROPHAGE INTEGRASE INTD-RELATED"/>
    <property type="match status" value="1"/>
</dbReference>
<dbReference type="GO" id="GO:0015074">
    <property type="term" value="P:DNA integration"/>
    <property type="evidence" value="ECO:0007669"/>
    <property type="project" value="InterPro"/>
</dbReference>
<dbReference type="InterPro" id="IPR011010">
    <property type="entry name" value="DNA_brk_join_enz"/>
</dbReference>
<dbReference type="Pfam" id="PF00589">
    <property type="entry name" value="Phage_integrase"/>
    <property type="match status" value="1"/>
</dbReference>
<protein>
    <submittedName>
        <fullName evidence="6">Site-specific integrase</fullName>
    </submittedName>
</protein>
<keyword evidence="4" id="KW-0175">Coiled coil</keyword>
<evidence type="ECO:0000259" key="5">
    <source>
        <dbReference type="PROSITE" id="PS51898"/>
    </source>
</evidence>
<dbReference type="Gene3D" id="1.10.443.10">
    <property type="entry name" value="Intergrase catalytic core"/>
    <property type="match status" value="1"/>
</dbReference>
<keyword evidence="3" id="KW-0233">DNA recombination</keyword>
<dbReference type="InterPro" id="IPR050090">
    <property type="entry name" value="Tyrosine_recombinase_XerCD"/>
</dbReference>
<dbReference type="InterPro" id="IPR002104">
    <property type="entry name" value="Integrase_catalytic"/>
</dbReference>
<name>A0A6B3LXP8_9BACT</name>
<dbReference type="PROSITE" id="PS51898">
    <property type="entry name" value="TYR_RECOMBINASE"/>
    <property type="match status" value="1"/>
</dbReference>
<evidence type="ECO:0000313" key="7">
    <source>
        <dbReference type="Proteomes" id="UP000474777"/>
    </source>
</evidence>
<comment type="similarity">
    <text evidence="1">Belongs to the 'phage' integrase family.</text>
</comment>